<keyword evidence="4" id="KW-1185">Reference proteome</keyword>
<feature type="transmembrane region" description="Helical" evidence="1">
    <location>
        <begin position="366"/>
        <end position="389"/>
    </location>
</feature>
<feature type="transmembrane region" description="Helical" evidence="1">
    <location>
        <begin position="578"/>
        <end position="599"/>
    </location>
</feature>
<proteinExistence type="predicted"/>
<feature type="domain" description="Peptidase M1 membrane alanine aminopeptidase" evidence="2">
    <location>
        <begin position="931"/>
        <end position="1071"/>
    </location>
</feature>
<keyword evidence="1" id="KW-0812">Transmembrane</keyword>
<gene>
    <name evidence="3" type="ORF">ADICEAN_02099</name>
</gene>
<comment type="caution">
    <text evidence="3">The sequence shown here is derived from an EMBL/GenBank/DDBJ whole genome shotgun (WGS) entry which is preliminary data.</text>
</comment>
<dbReference type="Gene3D" id="1.10.390.10">
    <property type="entry name" value="Neutral Protease Domain 2"/>
    <property type="match status" value="1"/>
</dbReference>
<dbReference type="PATRIC" id="fig|1279009.4.peg.2126"/>
<evidence type="ECO:0000259" key="2">
    <source>
        <dbReference type="Pfam" id="PF01433"/>
    </source>
</evidence>
<dbReference type="InterPro" id="IPR014782">
    <property type="entry name" value="Peptidase_M1_dom"/>
</dbReference>
<evidence type="ECO:0000256" key="1">
    <source>
        <dbReference type="SAM" id="Phobius"/>
    </source>
</evidence>
<dbReference type="STRING" id="1279009.ADICEAN_02099"/>
<feature type="transmembrane region" description="Helical" evidence="1">
    <location>
        <begin position="420"/>
        <end position="440"/>
    </location>
</feature>
<dbReference type="Pfam" id="PF01433">
    <property type="entry name" value="Peptidase_M1"/>
    <property type="match status" value="1"/>
</dbReference>
<keyword evidence="1" id="KW-1133">Transmembrane helix</keyword>
<dbReference type="GO" id="GO:0008237">
    <property type="term" value="F:metallopeptidase activity"/>
    <property type="evidence" value="ECO:0007669"/>
    <property type="project" value="InterPro"/>
</dbReference>
<protein>
    <submittedName>
        <fullName evidence="3">ABC-type transport system involved in multi-copper enzyme maturation, permease component</fullName>
    </submittedName>
</protein>
<dbReference type="InterPro" id="IPR027268">
    <property type="entry name" value="Peptidase_M4/M1_CTD_sf"/>
</dbReference>
<feature type="transmembrane region" description="Helical" evidence="1">
    <location>
        <begin position="176"/>
        <end position="197"/>
    </location>
</feature>
<name>M7N6D2_9BACT</name>
<dbReference type="AlphaFoldDB" id="M7N6D2"/>
<dbReference type="EMBL" id="AODQ01000046">
    <property type="protein sequence ID" value="EMR02771.1"/>
    <property type="molecule type" value="Genomic_DNA"/>
</dbReference>
<sequence length="1197" mass="132665">MILQRIFRLEFGYQLRQVSTWLYMLVVAVLAFLFLMGNFIHDAREGYFLLNGPIVLATCTVLCCVFWLLIGGAVAGHAAARDVQSRMYSLTYTAPASKAAYLGGRFLAAFSLNALLLMAIPAGLLLTIYLAGIEAELLVPFEAASYLGPYVYLVLPNAFFATAIQFSLATLSRSALASYGGGVLLFSTAYLVAQFVYEGMNMPELATLIDPIGFTPVMDMLEVWTPIDKNSRQLGLEGMLLVNRFLWLGISLGLLLFTYFRFTFTHPSPGKQERNKVQVAPPVPPLEALRWETRAALPKVQGLFGLQAQVYQVGYLSWKSFLQLARSRSGLLLLAIIAGISCLVLPNNMKHLGVPMLPNTGYLLSFITAALTQAGTSWLVIMLLTIFWAGELVWREREAGLGDMAGVTPVPEWVLFLSKFVGLSLLLVVWTALLMAAGLLAELSMGGARPELGLYLKTLFGLQLVDALLFALLALVVHVLVHQKWVGHLAMLLVYGFITQAPSLGVEHKLLIFGADTGWSYSDMRGFEPHLGPWLWFKGYWLAWALLLGVAATLLWVRGRETGTGARLRLARKRFSATTALVAGVGAGLLLVTGGFIFYNTHVLTDYTSASEAAAWQARYEQRYSKYRGLPQPRLAKTSLQVELYPRQQAAEIQGTYLLVNRHGAALDSIHIHTAAGVITDFLHLDRTAVPVISDKEFGYYTYVLQEPLQPGDSLQLSFRLQFSGQGFSNKGANASVVANGTYFRNYHWLPALGYQTTLELKEAAARQAHGLAARPKIPLLWDVSARQELFWDHKTAFEAIIGTDEDQLAVVPGTLQQAWKKEGRAYYRYATDAPIQNEWAVFSARYAVHKAQWQDVAIQLIHHPGHSAHLERTASSIAASLDYYSSQFGPYPYNHISFVEHPGPGSGLHASAINVSYLEGFSYLRPEADERNLDFAFAVAAHEVAHQWWGNQLLYAHVEGAGLLTESLSWYSAFGVVEETFGQEHLQRLLAVMRTAYQTPQSRADVPLLRAHSAYHTYRKGPFALYALSEYIGRDQVNGALRHLLRKHAAKTGDLPTSLDLYQELQRVTPDSLQYLLHDLFEANTFWDLAASQVRARPAQAGTWEVTLQVQASKMAVDSMGTETPLLLNDWIEIGIYGPAEEGAKPLYLRKHRITSGKQSITVLVPEKPASAGIDPRHLMIDWKLTDNTDAVVLGN</sequence>
<reference evidence="3 4" key="1">
    <citation type="journal article" date="2013" name="Genome Announc.">
        <title>Draft Genome Sequence of Cesiribacter andamanensis Strain AMV16T, Isolated from a Soil Sample from a Mud Volcano in the Andaman Islands, India.</title>
        <authorList>
            <person name="Shivaji S."/>
            <person name="Ara S."/>
            <person name="Begum Z."/>
            <person name="Srinivas T.N."/>
            <person name="Singh A."/>
            <person name="Kumar Pinnaka A."/>
        </authorList>
    </citation>
    <scope>NUCLEOTIDE SEQUENCE [LARGE SCALE GENOMIC DNA]</scope>
    <source>
        <strain evidence="3 4">AMV16</strain>
    </source>
</reference>
<evidence type="ECO:0000313" key="3">
    <source>
        <dbReference type="EMBL" id="EMR02771.1"/>
    </source>
</evidence>
<keyword evidence="1" id="KW-0472">Membrane</keyword>
<feature type="transmembrane region" description="Helical" evidence="1">
    <location>
        <begin position="245"/>
        <end position="264"/>
    </location>
</feature>
<feature type="transmembrane region" description="Helical" evidence="1">
    <location>
        <begin position="150"/>
        <end position="169"/>
    </location>
</feature>
<evidence type="ECO:0000313" key="4">
    <source>
        <dbReference type="Proteomes" id="UP000011910"/>
    </source>
</evidence>
<dbReference type="SUPFAM" id="SSF55486">
    <property type="entry name" value="Metalloproteases ('zincins'), catalytic domain"/>
    <property type="match status" value="1"/>
</dbReference>
<feature type="transmembrane region" description="Helical" evidence="1">
    <location>
        <begin position="21"/>
        <end position="41"/>
    </location>
</feature>
<dbReference type="RefSeq" id="WP_009195492.1">
    <property type="nucleotide sequence ID" value="NZ_AODQ01000046.1"/>
</dbReference>
<feature type="transmembrane region" description="Helical" evidence="1">
    <location>
        <begin position="535"/>
        <end position="557"/>
    </location>
</feature>
<accession>M7N6D2</accession>
<feature type="transmembrane region" description="Helical" evidence="1">
    <location>
        <begin position="106"/>
        <end position="130"/>
    </location>
</feature>
<dbReference type="eggNOG" id="COG0308">
    <property type="taxonomic scope" value="Bacteria"/>
</dbReference>
<dbReference type="GO" id="GO:0008270">
    <property type="term" value="F:zinc ion binding"/>
    <property type="evidence" value="ECO:0007669"/>
    <property type="project" value="InterPro"/>
</dbReference>
<feature type="transmembrane region" description="Helical" evidence="1">
    <location>
        <begin position="460"/>
        <end position="481"/>
    </location>
</feature>
<feature type="transmembrane region" description="Helical" evidence="1">
    <location>
        <begin position="329"/>
        <end position="346"/>
    </location>
</feature>
<feature type="transmembrane region" description="Helical" evidence="1">
    <location>
        <begin position="493"/>
        <end position="515"/>
    </location>
</feature>
<dbReference type="OrthoDB" id="100605at2"/>
<organism evidence="3 4">
    <name type="scientific">Cesiribacter andamanensis AMV16</name>
    <dbReference type="NCBI Taxonomy" id="1279009"/>
    <lineage>
        <taxon>Bacteria</taxon>
        <taxon>Pseudomonadati</taxon>
        <taxon>Bacteroidota</taxon>
        <taxon>Cytophagia</taxon>
        <taxon>Cytophagales</taxon>
        <taxon>Cesiribacteraceae</taxon>
        <taxon>Cesiribacter</taxon>
    </lineage>
</organism>
<feature type="transmembrane region" description="Helical" evidence="1">
    <location>
        <begin position="53"/>
        <end position="80"/>
    </location>
</feature>
<dbReference type="Proteomes" id="UP000011910">
    <property type="component" value="Unassembled WGS sequence"/>
</dbReference>